<dbReference type="EMBL" id="CP093313">
    <property type="protein sequence ID" value="UWZ85825.1"/>
    <property type="molecule type" value="Genomic_DNA"/>
</dbReference>
<organism evidence="4 5">
    <name type="scientific">Occallatibacter riparius</name>
    <dbReference type="NCBI Taxonomy" id="1002689"/>
    <lineage>
        <taxon>Bacteria</taxon>
        <taxon>Pseudomonadati</taxon>
        <taxon>Acidobacteriota</taxon>
        <taxon>Terriglobia</taxon>
        <taxon>Terriglobales</taxon>
        <taxon>Acidobacteriaceae</taxon>
        <taxon>Occallatibacter</taxon>
    </lineage>
</organism>
<evidence type="ECO:0000256" key="1">
    <source>
        <dbReference type="ARBA" id="ARBA00022801"/>
    </source>
</evidence>
<evidence type="ECO:0000313" key="5">
    <source>
        <dbReference type="Proteomes" id="UP001059380"/>
    </source>
</evidence>
<dbReference type="KEGG" id="orp:MOP44_07730"/>
<keyword evidence="1" id="KW-0378">Hydrolase</keyword>
<accession>A0A9J7BTA8</accession>
<evidence type="ECO:0000256" key="3">
    <source>
        <dbReference type="SAM" id="MobiDB-lite"/>
    </source>
</evidence>
<dbReference type="AlphaFoldDB" id="A0A9J7BTA8"/>
<evidence type="ECO:0000256" key="2">
    <source>
        <dbReference type="ARBA" id="ARBA00023295"/>
    </source>
</evidence>
<sequence>MAQPSTIFFTESGFPAADTGAFSTEALRAQLEGVRSADADRLPEVLAQPATRLLIMPYGSAYPEQDWPAILHFLERGGNLVVLGGKPFTRPAYRNGRRWELRPPSVAASHELFIDDYQETPGSTSLAFEQNPDVSVDISPFAWKRAFSPVLRLSVSRRQPVDEGSNGTQDAFLTTLAWGTRDGHRFAAPVVMIDRVAQRFVGGRWIFLACDADPASIEGDRLMANLQKLALRQNDRFTFRPRFAVFVPGESLEFELKLARDGHPESGDQLKLRVSADDQTPREFSFPAVPGKIITLPQSASKGRGLHTVQATLLRRGQPLWTYRTGFWLRDLAWLNSGPRLTVDSDYFQLDGKPLPVVGTTYMASDVHRWFLYEPNPSAWDKDMGSIRAAGLNMLRTGIWTSWDLLLNPDKSASEHTLRSIEAFLMTARKYGLPVQFNLFAFAPDLTRKGHPYLAQGAEQDRYVSSLASRFHEVPFLAWDLINEPSPNRNFWQTSPSPDEAAAWRAWLLQQYPDQQALLPAWADTGPGAAAPGSDSLNASAKNGSADPFALPEPAAFGPDAVRAGHNPLKVYDYFLFTQSFFRDWVRHQTETIRGTGSNQLITVGQDEGGVSGRLSPAFYSPDISFTATHTWWDFDSVLWASLSAKMPGQPMLIQEMGEQRRLTQNGHLRLSAEEESWQLSRKLAISFAQGAGGIEWVWNVNAMMAIGDEVSIGAIRPDGTEKPEAQVLAGLAQFASSHPELFSPIEPPSVTLVTSQAQQYTGMWDMVIAMQKKAVRAMAYYNHQPLRILPENRVGELGKPRLVILPSAQALGEDAWQKLLGYVEAGGTLVVTGPVDRDEHWQPVDRMAPLHISAQLAPLDVRQSVLALPGNDRTVSVSFPSEVQTGPVSLMRFADGSSIQIVRHGNGQILWAAEPLEFSDGFDAPAALYRFAMEKSGVTAPFAQLRPLSPGVLAFPTVMRDAVLYSFSSESFEDEPIDIQDSITHARLHYTLPAQHGALVLIRRSDGAVVASYGVQR</sequence>
<evidence type="ECO:0000313" key="4">
    <source>
        <dbReference type="EMBL" id="UWZ85825.1"/>
    </source>
</evidence>
<feature type="region of interest" description="Disordered" evidence="3">
    <location>
        <begin position="523"/>
        <end position="544"/>
    </location>
</feature>
<dbReference type="GO" id="GO:0005975">
    <property type="term" value="P:carbohydrate metabolic process"/>
    <property type="evidence" value="ECO:0007669"/>
    <property type="project" value="InterPro"/>
</dbReference>
<gene>
    <name evidence="4" type="ORF">MOP44_07730</name>
</gene>
<dbReference type="Gene3D" id="3.40.50.880">
    <property type="match status" value="1"/>
</dbReference>
<dbReference type="SUPFAM" id="SSF52317">
    <property type="entry name" value="Class I glutamine amidotransferase-like"/>
    <property type="match status" value="1"/>
</dbReference>
<dbReference type="PROSITE" id="PS00659">
    <property type="entry name" value="GLYCOSYL_HYDROL_F5"/>
    <property type="match status" value="1"/>
</dbReference>
<protein>
    <submittedName>
        <fullName evidence="4">Cellulase family glycosylhydrolase</fullName>
    </submittedName>
</protein>
<dbReference type="SUPFAM" id="SSF51445">
    <property type="entry name" value="(Trans)glycosidases"/>
    <property type="match status" value="1"/>
</dbReference>
<keyword evidence="5" id="KW-1185">Reference proteome</keyword>
<keyword evidence="2" id="KW-0326">Glycosidase</keyword>
<name>A0A9J7BTA8_9BACT</name>
<dbReference type="RefSeq" id="WP_260795431.1">
    <property type="nucleotide sequence ID" value="NZ_CP093313.1"/>
</dbReference>
<dbReference type="GO" id="GO:0004553">
    <property type="term" value="F:hydrolase activity, hydrolyzing O-glycosyl compounds"/>
    <property type="evidence" value="ECO:0007669"/>
    <property type="project" value="InterPro"/>
</dbReference>
<dbReference type="InterPro" id="IPR017853">
    <property type="entry name" value="GH"/>
</dbReference>
<dbReference type="InterPro" id="IPR029062">
    <property type="entry name" value="Class_I_gatase-like"/>
</dbReference>
<proteinExistence type="predicted"/>
<dbReference type="CDD" id="cd03143">
    <property type="entry name" value="A4_beta-galactosidase_middle_domain"/>
    <property type="match status" value="1"/>
</dbReference>
<dbReference type="InterPro" id="IPR018087">
    <property type="entry name" value="Glyco_hydro_5_CS"/>
</dbReference>
<dbReference type="Gene3D" id="3.20.20.80">
    <property type="entry name" value="Glycosidases"/>
    <property type="match status" value="1"/>
</dbReference>
<dbReference type="Proteomes" id="UP001059380">
    <property type="component" value="Chromosome"/>
</dbReference>
<reference evidence="4" key="1">
    <citation type="submission" date="2021-04" db="EMBL/GenBank/DDBJ databases">
        <title>Phylogenetic analysis of Acidobacteriaceae.</title>
        <authorList>
            <person name="Qiu L."/>
            <person name="Zhang Q."/>
        </authorList>
    </citation>
    <scope>NUCLEOTIDE SEQUENCE</scope>
    <source>
        <strain evidence="4">DSM 25168</strain>
    </source>
</reference>